<gene>
    <name evidence="1" type="ORF">METZ01_LOCUS353847</name>
</gene>
<evidence type="ECO:0000313" key="1">
    <source>
        <dbReference type="EMBL" id="SVD00993.1"/>
    </source>
</evidence>
<dbReference type="Gene3D" id="3.40.50.150">
    <property type="entry name" value="Vaccinia Virus protein VP39"/>
    <property type="match status" value="1"/>
</dbReference>
<evidence type="ECO:0008006" key="2">
    <source>
        <dbReference type="Google" id="ProtNLM"/>
    </source>
</evidence>
<name>A0A382RTI5_9ZZZZ</name>
<dbReference type="SUPFAM" id="SSF53335">
    <property type="entry name" value="S-adenosyl-L-methionine-dependent methyltransferases"/>
    <property type="match status" value="1"/>
</dbReference>
<protein>
    <recommendedName>
        <fullName evidence="2">Methyltransferase type 11 domain-containing protein</fullName>
    </recommendedName>
</protein>
<dbReference type="EMBL" id="UINC01124087">
    <property type="protein sequence ID" value="SVD00993.1"/>
    <property type="molecule type" value="Genomic_DNA"/>
</dbReference>
<dbReference type="InterPro" id="IPR029063">
    <property type="entry name" value="SAM-dependent_MTases_sf"/>
</dbReference>
<accession>A0A382RTI5</accession>
<sequence length="119" mass="13614">MYRALEPGGNAIILVPRGQWLYGSLDRVLEHVKRYSPTDLSDSCARAGFDIERLISFNRVGVLPWFLNGRILRKTRFGKFQLKIYDSLVWLWRIVDRLIPLPGLSVICIARKPTTAAIS</sequence>
<proteinExistence type="predicted"/>
<dbReference type="AlphaFoldDB" id="A0A382RTI5"/>
<reference evidence="1" key="1">
    <citation type="submission" date="2018-05" db="EMBL/GenBank/DDBJ databases">
        <authorList>
            <person name="Lanie J.A."/>
            <person name="Ng W.-L."/>
            <person name="Kazmierczak K.M."/>
            <person name="Andrzejewski T.M."/>
            <person name="Davidsen T.M."/>
            <person name="Wayne K.J."/>
            <person name="Tettelin H."/>
            <person name="Glass J.I."/>
            <person name="Rusch D."/>
            <person name="Podicherti R."/>
            <person name="Tsui H.-C.T."/>
            <person name="Winkler M.E."/>
        </authorList>
    </citation>
    <scope>NUCLEOTIDE SEQUENCE</scope>
</reference>
<organism evidence="1">
    <name type="scientific">marine metagenome</name>
    <dbReference type="NCBI Taxonomy" id="408172"/>
    <lineage>
        <taxon>unclassified sequences</taxon>
        <taxon>metagenomes</taxon>
        <taxon>ecological metagenomes</taxon>
    </lineage>
</organism>